<comment type="caution">
    <text evidence="2">The sequence shown here is derived from an EMBL/GenBank/DDBJ whole genome shotgun (WGS) entry which is preliminary data.</text>
</comment>
<sequence length="125" mass="13706">MDLLRQSSGLLKTIATTTSSTATFLNREPTSSVDTTPKELMTFFTYAPYGDGGRVDLQFEGDPRILPSVRRERSRERDRSRDYEEDCIIIAYAYGVKGRFVPNIGDSGERDGDSEGVGGGGMVLG</sequence>
<feature type="region of interest" description="Disordered" evidence="1">
    <location>
        <begin position="102"/>
        <end position="125"/>
    </location>
</feature>
<protein>
    <submittedName>
        <fullName evidence="2">Uncharacterized protein</fullName>
    </submittedName>
</protein>
<feature type="compositionally biased region" description="Gly residues" evidence="1">
    <location>
        <begin position="115"/>
        <end position="125"/>
    </location>
</feature>
<dbReference type="Proteomes" id="UP000326396">
    <property type="component" value="Linkage Group LG5"/>
</dbReference>
<dbReference type="EMBL" id="SZYD01000015">
    <property type="protein sequence ID" value="KAD3641766.1"/>
    <property type="molecule type" value="Genomic_DNA"/>
</dbReference>
<name>A0A5N6MP14_9ASTR</name>
<evidence type="ECO:0000313" key="3">
    <source>
        <dbReference type="Proteomes" id="UP000326396"/>
    </source>
</evidence>
<gene>
    <name evidence="2" type="ORF">E3N88_30990</name>
</gene>
<keyword evidence="3" id="KW-1185">Reference proteome</keyword>
<accession>A0A5N6MP14</accession>
<evidence type="ECO:0000256" key="1">
    <source>
        <dbReference type="SAM" id="MobiDB-lite"/>
    </source>
</evidence>
<organism evidence="2 3">
    <name type="scientific">Mikania micrantha</name>
    <name type="common">bitter vine</name>
    <dbReference type="NCBI Taxonomy" id="192012"/>
    <lineage>
        <taxon>Eukaryota</taxon>
        <taxon>Viridiplantae</taxon>
        <taxon>Streptophyta</taxon>
        <taxon>Embryophyta</taxon>
        <taxon>Tracheophyta</taxon>
        <taxon>Spermatophyta</taxon>
        <taxon>Magnoliopsida</taxon>
        <taxon>eudicotyledons</taxon>
        <taxon>Gunneridae</taxon>
        <taxon>Pentapetalae</taxon>
        <taxon>asterids</taxon>
        <taxon>campanulids</taxon>
        <taxon>Asterales</taxon>
        <taxon>Asteraceae</taxon>
        <taxon>Asteroideae</taxon>
        <taxon>Heliantheae alliance</taxon>
        <taxon>Eupatorieae</taxon>
        <taxon>Mikania</taxon>
    </lineage>
</organism>
<dbReference type="AlphaFoldDB" id="A0A5N6MP14"/>
<reference evidence="2 3" key="1">
    <citation type="submission" date="2019-05" db="EMBL/GenBank/DDBJ databases">
        <title>Mikania micrantha, genome provides insights into the molecular mechanism of rapid growth.</title>
        <authorList>
            <person name="Liu B."/>
        </authorList>
    </citation>
    <scope>NUCLEOTIDE SEQUENCE [LARGE SCALE GENOMIC DNA]</scope>
    <source>
        <strain evidence="2">NLD-2019</strain>
        <tissue evidence="2">Leaf</tissue>
    </source>
</reference>
<evidence type="ECO:0000313" key="2">
    <source>
        <dbReference type="EMBL" id="KAD3641766.1"/>
    </source>
</evidence>
<proteinExistence type="predicted"/>